<dbReference type="OrthoDB" id="5241618at2"/>
<dbReference type="RefSeq" id="WP_147068500.1">
    <property type="nucleotide sequence ID" value="NZ_BJYX01000037.1"/>
</dbReference>
<dbReference type="AlphaFoldDB" id="A0A512D6M6"/>
<feature type="compositionally biased region" description="Low complexity" evidence="1">
    <location>
        <begin position="163"/>
        <end position="182"/>
    </location>
</feature>
<feature type="domain" description="Phospholipid/glycerol acyltransferase" evidence="2">
    <location>
        <begin position="414"/>
        <end position="533"/>
    </location>
</feature>
<feature type="compositionally biased region" description="Low complexity" evidence="1">
    <location>
        <begin position="196"/>
        <end position="205"/>
    </location>
</feature>
<gene>
    <name evidence="3" type="ORF">TAE01_39490</name>
</gene>
<reference evidence="3 4" key="1">
    <citation type="submission" date="2019-07" db="EMBL/GenBank/DDBJ databases">
        <title>Whole genome shotgun sequence of Terrabacter aerolatus NBRC 106305.</title>
        <authorList>
            <person name="Hosoyama A."/>
            <person name="Uohara A."/>
            <person name="Ohji S."/>
            <person name="Ichikawa N."/>
        </authorList>
    </citation>
    <scope>NUCLEOTIDE SEQUENCE [LARGE SCALE GENOMIC DNA]</scope>
    <source>
        <strain evidence="3 4">NBRC 106305</strain>
    </source>
</reference>
<feature type="compositionally biased region" description="Low complexity" evidence="1">
    <location>
        <begin position="39"/>
        <end position="110"/>
    </location>
</feature>
<comment type="caution">
    <text evidence="3">The sequence shown here is derived from an EMBL/GenBank/DDBJ whole genome shotgun (WGS) entry which is preliminary data.</text>
</comment>
<feature type="compositionally biased region" description="Low complexity" evidence="1">
    <location>
        <begin position="7"/>
        <end position="27"/>
    </location>
</feature>
<evidence type="ECO:0000313" key="4">
    <source>
        <dbReference type="Proteomes" id="UP000321534"/>
    </source>
</evidence>
<name>A0A512D6M6_9MICO</name>
<keyword evidence="4" id="KW-1185">Reference proteome</keyword>
<dbReference type="EMBL" id="BJYX01000037">
    <property type="protein sequence ID" value="GEO32139.1"/>
    <property type="molecule type" value="Genomic_DNA"/>
</dbReference>
<feature type="compositionally biased region" description="Low complexity" evidence="1">
    <location>
        <begin position="243"/>
        <end position="254"/>
    </location>
</feature>
<dbReference type="PANTHER" id="PTHR22753:SF14">
    <property type="entry name" value="MONOACYLGLYCEROL_DIACYLGLYCEROL O-ACYLTRANSFERASE"/>
    <property type="match status" value="1"/>
</dbReference>
<dbReference type="PANTHER" id="PTHR22753">
    <property type="entry name" value="TRANSMEMBRANE PROTEIN 68"/>
    <property type="match status" value="1"/>
</dbReference>
<dbReference type="GO" id="GO:0016746">
    <property type="term" value="F:acyltransferase activity"/>
    <property type="evidence" value="ECO:0007669"/>
    <property type="project" value="InterPro"/>
</dbReference>
<dbReference type="SMART" id="SM00563">
    <property type="entry name" value="PlsC"/>
    <property type="match status" value="1"/>
</dbReference>
<dbReference type="SUPFAM" id="SSF69593">
    <property type="entry name" value="Glycerol-3-phosphate (1)-acyltransferase"/>
    <property type="match status" value="1"/>
</dbReference>
<accession>A0A512D6M6</accession>
<evidence type="ECO:0000256" key="1">
    <source>
        <dbReference type="SAM" id="MobiDB-lite"/>
    </source>
</evidence>
<dbReference type="CDD" id="cd07987">
    <property type="entry name" value="LPLAT_MGAT-like"/>
    <property type="match status" value="1"/>
</dbReference>
<proteinExistence type="predicted"/>
<sequence length="627" mass="65344">MTDDPSKAAASPTSETSSVTTTSAAAPTKKKAPKEKAAKNAIAKSDAKSGSKSGAKSGATKKAASKKAVPQPASKQAASASGSAATSSATQAGPSARPARGAFAAGAARASGERRRRSGTPLIPSAPVELSAARRLAAGAGADALADEVVSAVTEGPTEPETRGPATGASPARAARAGRGSPPTEPGDGAGTFEPVVGEAAGAETVEGETVEVLEVADAPETVDPADVLPAEPTPPRRPRPPRSAVRSTRRATPGEPARLRAVPPVEPIPTQAEGQAGDHGTRHTQTAQEGGWERALTSGLQSRAEKLVGAVLEGAEFSSESRPGPTELVELAVNVLRAAASSAGVPAEDVERQVAETLAYLRRRLTGDYVVDEFGFDEDYTVNVHLPLLRPFYKTWFRVEVRGIENIPDEGGALVVGNHSGTIAMDSLMTQVAVYDEHPRHRHLRMLGADLVFQMPFVGAMARRSGTTLAANSDAERLLSSGALVGVWPEGFKGVGKPFSERYKLQRFGRGGFVSAALRAGVPIVPVSIVGAEEIYPILGNMPAVARLLGLPYAPITPTFPLLGPLGMVPLPSKWLIEFGPPIETTSFGPEAADDPMLVFDLTDQVRETIQQTLYSLLMQRKSVFL</sequence>
<feature type="region of interest" description="Disordered" evidence="1">
    <location>
        <begin position="1"/>
        <end position="128"/>
    </location>
</feature>
<protein>
    <recommendedName>
        <fullName evidence="2">Phospholipid/glycerol acyltransferase domain-containing protein</fullName>
    </recommendedName>
</protein>
<dbReference type="Pfam" id="PF01553">
    <property type="entry name" value="Acyltransferase"/>
    <property type="match status" value="1"/>
</dbReference>
<dbReference type="Proteomes" id="UP000321534">
    <property type="component" value="Unassembled WGS sequence"/>
</dbReference>
<evidence type="ECO:0000313" key="3">
    <source>
        <dbReference type="EMBL" id="GEO32139.1"/>
    </source>
</evidence>
<dbReference type="GO" id="GO:0016020">
    <property type="term" value="C:membrane"/>
    <property type="evidence" value="ECO:0007669"/>
    <property type="project" value="TreeGrafter"/>
</dbReference>
<feature type="region of interest" description="Disordered" evidence="1">
    <location>
        <begin position="149"/>
        <end position="294"/>
    </location>
</feature>
<evidence type="ECO:0000259" key="2">
    <source>
        <dbReference type="SMART" id="SM00563"/>
    </source>
</evidence>
<dbReference type="InterPro" id="IPR002123">
    <property type="entry name" value="Plipid/glycerol_acylTrfase"/>
</dbReference>
<organism evidence="3 4">
    <name type="scientific">Terrabacter aerolatus</name>
    <dbReference type="NCBI Taxonomy" id="422442"/>
    <lineage>
        <taxon>Bacteria</taxon>
        <taxon>Bacillati</taxon>
        <taxon>Actinomycetota</taxon>
        <taxon>Actinomycetes</taxon>
        <taxon>Micrococcales</taxon>
        <taxon>Intrasporangiaceae</taxon>
        <taxon>Terrabacter</taxon>
    </lineage>
</organism>